<feature type="region of interest" description="Disordered" evidence="1">
    <location>
        <begin position="304"/>
        <end position="337"/>
    </location>
</feature>
<evidence type="ECO:0000313" key="3">
    <source>
        <dbReference type="Proteomes" id="UP001430306"/>
    </source>
</evidence>
<dbReference type="RefSeq" id="WP_230274582.1">
    <property type="nucleotide sequence ID" value="NZ_JAJKFW010000025.1"/>
</dbReference>
<dbReference type="Proteomes" id="UP001430306">
    <property type="component" value="Unassembled WGS sequence"/>
</dbReference>
<name>A0ABS8NJC4_9BACT</name>
<dbReference type="SUPFAM" id="SSF54427">
    <property type="entry name" value="NTF2-like"/>
    <property type="match status" value="1"/>
</dbReference>
<proteinExistence type="predicted"/>
<dbReference type="InterPro" id="IPR032710">
    <property type="entry name" value="NTF2-like_dom_sf"/>
</dbReference>
<evidence type="ECO:0000313" key="2">
    <source>
        <dbReference type="EMBL" id="MCC9643626.1"/>
    </source>
</evidence>
<protein>
    <submittedName>
        <fullName evidence="2">Nuclear transport factor 2 family protein</fullName>
    </submittedName>
</protein>
<accession>A0ABS8NJC4</accession>
<dbReference type="EMBL" id="JAJKFW010000025">
    <property type="protein sequence ID" value="MCC9643626.1"/>
    <property type="molecule type" value="Genomic_DNA"/>
</dbReference>
<organism evidence="2 3">
    <name type="scientific">Rhodopirellula halodulae</name>
    <dbReference type="NCBI Taxonomy" id="2894198"/>
    <lineage>
        <taxon>Bacteria</taxon>
        <taxon>Pseudomonadati</taxon>
        <taxon>Planctomycetota</taxon>
        <taxon>Planctomycetia</taxon>
        <taxon>Pirellulales</taxon>
        <taxon>Pirellulaceae</taxon>
        <taxon>Rhodopirellula</taxon>
    </lineage>
</organism>
<comment type="caution">
    <text evidence="2">The sequence shown here is derived from an EMBL/GenBank/DDBJ whole genome shotgun (WGS) entry which is preliminary data.</text>
</comment>
<dbReference type="Gene3D" id="3.10.450.50">
    <property type="match status" value="1"/>
</dbReference>
<sequence length="337" mass="36792">MITASQKLLQSICLAASIGLICPPTFGQETPNQSVESSASSADAAEGKGIQIVRAHLKRYVDAFNQRQFDTIGQLLANDVRYSDESMNLQAAGSEQLIALIRKSVEAEPSLQLAAEINDAQPLDNSHVIVRGTNTLQSESEADQTSEFAVTVTRIAADGSDAKWQITSIEEQTLSTESESPIESLGWLVGTWKEESDEGLRSDIAFVPGNQFLRRTFTFGANDEPIGYEMIGYDPRANRVRSWTYFADGSFGSGYWAGEADHWRLEMTQTLADGGEATGTCIVRPIDRDTMTVRIISRTIDGQPLPNGKAVTLKRQTSPDNDMTSDREPTVSSGDNQ</sequence>
<keyword evidence="3" id="KW-1185">Reference proteome</keyword>
<gene>
    <name evidence="2" type="ORF">LOC71_15175</name>
</gene>
<reference evidence="2" key="1">
    <citation type="submission" date="2021-11" db="EMBL/GenBank/DDBJ databases">
        <title>Genome sequence.</title>
        <authorList>
            <person name="Sun Q."/>
        </authorList>
    </citation>
    <scope>NUCLEOTIDE SEQUENCE</scope>
    <source>
        <strain evidence="2">JC740</strain>
    </source>
</reference>
<evidence type="ECO:0000256" key="1">
    <source>
        <dbReference type="SAM" id="MobiDB-lite"/>
    </source>
</evidence>